<dbReference type="EMBL" id="JH658038">
    <property type="protein sequence ID" value="EXM14931.1"/>
    <property type="molecule type" value="Genomic_DNA"/>
</dbReference>
<feature type="compositionally biased region" description="Polar residues" evidence="1">
    <location>
        <begin position="8"/>
        <end position="29"/>
    </location>
</feature>
<feature type="region of interest" description="Disordered" evidence="1">
    <location>
        <begin position="48"/>
        <end position="70"/>
    </location>
</feature>
<evidence type="ECO:0000313" key="2">
    <source>
        <dbReference type="EMBL" id="EXM14931.1"/>
    </source>
</evidence>
<protein>
    <submittedName>
        <fullName evidence="2">Uncharacterized protein</fullName>
    </submittedName>
</protein>
<dbReference type="Proteomes" id="UP000030701">
    <property type="component" value="Unassembled WGS sequence"/>
</dbReference>
<reference evidence="2" key="2">
    <citation type="submission" date="2012-05" db="EMBL/GenBank/DDBJ databases">
        <title>The Genome Annotation of Fusarium oxysporum Cotton.</title>
        <authorList>
            <consortium name="The Broad Institute Genomics Platform"/>
            <person name="Ma L.-J."/>
            <person name="Corby-Kistler H."/>
            <person name="Broz K."/>
            <person name="Gale L.R."/>
            <person name="Jonkers W."/>
            <person name="O'Donnell K."/>
            <person name="Ploetz R."/>
            <person name="Steinberg C."/>
            <person name="Schwartz D.C."/>
            <person name="VanEtten H."/>
            <person name="Zhou S."/>
            <person name="Young S.K."/>
            <person name="Zeng Q."/>
            <person name="Gargeya S."/>
            <person name="Fitzgerald M."/>
            <person name="Abouelleil A."/>
            <person name="Alvarado L."/>
            <person name="Chapman S.B."/>
            <person name="Gainer-Dewar J."/>
            <person name="Goldberg J."/>
            <person name="Griggs A."/>
            <person name="Gujja S."/>
            <person name="Hansen M."/>
            <person name="Howarth C."/>
            <person name="Imamovic A."/>
            <person name="Ireland A."/>
            <person name="Larimer J."/>
            <person name="McCowan C."/>
            <person name="Murphy C."/>
            <person name="Pearson M."/>
            <person name="Poon T.W."/>
            <person name="Priest M."/>
            <person name="Roberts A."/>
            <person name="Saif S."/>
            <person name="Shea T."/>
            <person name="Sykes S."/>
            <person name="Wortman J."/>
            <person name="Nusbaum C."/>
            <person name="Birren B."/>
        </authorList>
    </citation>
    <scope>NUCLEOTIDE SEQUENCE</scope>
    <source>
        <strain evidence="2">25433</strain>
    </source>
</reference>
<reference evidence="2" key="1">
    <citation type="submission" date="2011-11" db="EMBL/GenBank/DDBJ databases">
        <title>The Genome Sequence of Fusarium oxysporum Cotton.</title>
        <authorList>
            <consortium name="The Broad Institute Genome Sequencing Platform"/>
            <person name="Ma L.-J."/>
            <person name="Gale L.R."/>
            <person name="Schwartz D.C."/>
            <person name="Zhou S."/>
            <person name="Corby-Kistler H."/>
            <person name="Young S.K."/>
            <person name="Zeng Q."/>
            <person name="Gargeya S."/>
            <person name="Fitzgerald M."/>
            <person name="Haas B."/>
            <person name="Abouelleil A."/>
            <person name="Alvarado L."/>
            <person name="Arachchi H.M."/>
            <person name="Berlin A."/>
            <person name="Brown A."/>
            <person name="Chapman S.B."/>
            <person name="Chen Z."/>
            <person name="Dunbar C."/>
            <person name="Freedman E."/>
            <person name="Gearin G."/>
            <person name="Goldberg J."/>
            <person name="Griggs A."/>
            <person name="Gujja S."/>
            <person name="Heiman D."/>
            <person name="Howarth C."/>
            <person name="Larson L."/>
            <person name="Lui A."/>
            <person name="MacDonald P.J.P."/>
            <person name="Montmayeur A."/>
            <person name="Murphy C."/>
            <person name="Neiman D."/>
            <person name="Pearson M."/>
            <person name="Priest M."/>
            <person name="Roberts A."/>
            <person name="Saif S."/>
            <person name="Shea T."/>
            <person name="Shenoy N."/>
            <person name="Sisk P."/>
            <person name="Stolte C."/>
            <person name="Sykes S."/>
            <person name="Wortman J."/>
            <person name="Nusbaum C."/>
            <person name="Birren B."/>
        </authorList>
    </citation>
    <scope>NUCLEOTIDE SEQUENCE [LARGE SCALE GENOMIC DNA]</scope>
    <source>
        <strain evidence="2">25433</strain>
    </source>
</reference>
<gene>
    <name evidence="2" type="ORF">FOTG_16695</name>
</gene>
<dbReference type="AlphaFoldDB" id="X0L1U3"/>
<sequence>MARIKINSIDTNPSSTFPEIPTGTKQQSNWNRQTGLERVLSRPCALHARGTNSDEDLRDNHDHTNDEAEPGTCHAETCFEWDLI</sequence>
<feature type="region of interest" description="Disordered" evidence="1">
    <location>
        <begin position="1"/>
        <end position="29"/>
    </location>
</feature>
<evidence type="ECO:0000256" key="1">
    <source>
        <dbReference type="SAM" id="MobiDB-lite"/>
    </source>
</evidence>
<name>X0L1U3_FUSOX</name>
<accession>X0L1U3</accession>
<proteinExistence type="predicted"/>
<organism evidence="2">
    <name type="scientific">Fusarium oxysporum f. sp. vasinfectum 25433</name>
    <dbReference type="NCBI Taxonomy" id="1089449"/>
    <lineage>
        <taxon>Eukaryota</taxon>
        <taxon>Fungi</taxon>
        <taxon>Dikarya</taxon>
        <taxon>Ascomycota</taxon>
        <taxon>Pezizomycotina</taxon>
        <taxon>Sordariomycetes</taxon>
        <taxon>Hypocreomycetidae</taxon>
        <taxon>Hypocreales</taxon>
        <taxon>Nectriaceae</taxon>
        <taxon>Fusarium</taxon>
        <taxon>Fusarium oxysporum species complex</taxon>
    </lineage>
</organism>
<dbReference type="HOGENOM" id="CLU_2527537_0_0_1"/>